<evidence type="ECO:0000313" key="1">
    <source>
        <dbReference type="EMBL" id="AWR98461.1"/>
    </source>
</evidence>
<reference evidence="2" key="2">
    <citation type="submission" date="2020-03" db="EMBL/GenBank/DDBJ databases">
        <title>Complete Genome Sequences of Extremely Thermoacidophilic, Metal-Mobilizing Type-Strain Members of the Archaeal Family Sulfolobaceae: Acidianus brierleyi DSM-1651T, Acidianus sulfidivorans DSM-18786T, Metallosphaera hakonensis DSM-7519T, and Metallosphaera prunae DSM-10039T.</title>
        <authorList>
            <person name="Counts J.A."/>
            <person name="Kelly R.M."/>
        </authorList>
    </citation>
    <scope>NUCLEOTIDE SEQUENCE [LARGE SCALE GENOMIC DNA]</scope>
    <source>
        <strain evidence="2">HO1-1</strain>
    </source>
</reference>
<organism evidence="1 2">
    <name type="scientific">Metallosphaera hakonensis JCM 8857 = DSM 7519</name>
    <dbReference type="NCBI Taxonomy" id="1293036"/>
    <lineage>
        <taxon>Archaea</taxon>
        <taxon>Thermoproteota</taxon>
        <taxon>Thermoprotei</taxon>
        <taxon>Sulfolobales</taxon>
        <taxon>Sulfolobaceae</taxon>
        <taxon>Metallosphaera</taxon>
    </lineage>
</organism>
<keyword evidence="2" id="KW-1185">Reference proteome</keyword>
<reference evidence="1 2" key="1">
    <citation type="submission" date="2018-05" db="EMBL/GenBank/DDBJ databases">
        <title>Complete Genome Sequences of Extremely Thermoacidophilic, Metal-Mobilizing Type-Strain Members of the Archaeal Family Sulfolobaceae: Acidianus brierleyi DSM-1651T, Acidianus sulfidivorans DSM-18786T, Metallosphaera hakonensis DSM-7519T, and Metallosphaera prunae DSM-10039T.</title>
        <authorList>
            <person name="Counts J.A."/>
            <person name="Kelly R.M."/>
        </authorList>
    </citation>
    <scope>NUCLEOTIDE SEQUENCE [LARGE SCALE GENOMIC DNA]</scope>
    <source>
        <strain evidence="1 2">HO1-1</strain>
    </source>
</reference>
<evidence type="ECO:0000313" key="2">
    <source>
        <dbReference type="Proteomes" id="UP000247586"/>
    </source>
</evidence>
<proteinExistence type="predicted"/>
<reference evidence="2" key="3">
    <citation type="submission" date="2020-03" db="EMBL/GenBank/DDBJ databases">
        <title>Sequencing and Assembly of Multiple Reported Metal-Biooxidizing Members of the Extremely Thermoacidophilic Archaeal Family Sulfolobaceae.</title>
        <authorList>
            <person name="Counts J.A."/>
            <person name="Kelly R.M."/>
        </authorList>
    </citation>
    <scope>NUCLEOTIDE SEQUENCE [LARGE SCALE GENOMIC DNA]</scope>
    <source>
        <strain evidence="2">HO1-1</strain>
    </source>
</reference>
<dbReference type="GeneID" id="36833799"/>
<gene>
    <name evidence="1" type="ORF">DFR87_00615</name>
</gene>
<dbReference type="RefSeq" id="WP_054836756.1">
    <property type="nucleotide sequence ID" value="NZ_BBBA01000010.1"/>
</dbReference>
<accession>A0A2U9IQZ7</accession>
<sequence>MSLSSPSVYKVRLKVFGLYGKEIIPSTTLAGGVVHGMVLNKDKVDPKEMIMFSDFKLINYGRSSTSQKKHYVSRTSIHRVLNKTEPFFSKIIREKGLNFSRFEGYVVGEKSMIFEILSKYLYYVGNNFTVVELEGEPEGLTLGSETKMCLYNLVLSDEKDINHITGTNSTRVNIKILRFQNSNYMGQERPVYSYSFTEPQDSQDPCGGIPGRFIKLRDGKRLAYLISLECRKGSPGSFYWINKTLTIEDERDHYTKLYLIAGTGVIAPCL</sequence>
<protein>
    <submittedName>
        <fullName evidence="1">Uncharacterized protein</fullName>
    </submittedName>
</protein>
<dbReference type="EMBL" id="CP029287">
    <property type="protein sequence ID" value="AWR98461.1"/>
    <property type="molecule type" value="Genomic_DNA"/>
</dbReference>
<dbReference type="Proteomes" id="UP000247586">
    <property type="component" value="Chromosome"/>
</dbReference>
<dbReference type="STRING" id="1293036.GCA_001315825_01730"/>
<dbReference type="AlphaFoldDB" id="A0A2U9IQZ7"/>
<dbReference type="KEGG" id="mhk:DFR87_00615"/>
<name>A0A2U9IQZ7_9CREN</name>